<keyword evidence="7" id="KW-1185">Reference proteome</keyword>
<dbReference type="SUPFAM" id="SSF48403">
    <property type="entry name" value="Ankyrin repeat"/>
    <property type="match status" value="4"/>
</dbReference>
<feature type="repeat" description="ANK" evidence="2">
    <location>
        <begin position="1178"/>
        <end position="1211"/>
    </location>
</feature>
<evidence type="ECO:0000256" key="2">
    <source>
        <dbReference type="PROSITE-ProRule" id="PRU00023"/>
    </source>
</evidence>
<feature type="repeat" description="ANK" evidence="2">
    <location>
        <begin position="1105"/>
        <end position="1138"/>
    </location>
</feature>
<evidence type="ECO:0008006" key="8">
    <source>
        <dbReference type="Google" id="ProtNLM"/>
    </source>
</evidence>
<organism evidence="6 7">
    <name type="scientific">Staphylotrichum longicolle</name>
    <dbReference type="NCBI Taxonomy" id="669026"/>
    <lineage>
        <taxon>Eukaryota</taxon>
        <taxon>Fungi</taxon>
        <taxon>Dikarya</taxon>
        <taxon>Ascomycota</taxon>
        <taxon>Pezizomycotina</taxon>
        <taxon>Sordariomycetes</taxon>
        <taxon>Sordariomycetidae</taxon>
        <taxon>Sordariales</taxon>
        <taxon>Chaetomiaceae</taxon>
        <taxon>Staphylotrichum</taxon>
    </lineage>
</organism>
<feature type="repeat" description="ANK" evidence="2">
    <location>
        <begin position="912"/>
        <end position="943"/>
    </location>
</feature>
<keyword evidence="1" id="KW-0677">Repeat</keyword>
<dbReference type="Proteomes" id="UP001197093">
    <property type="component" value="Unassembled WGS sequence"/>
</dbReference>
<feature type="region of interest" description="Disordered" evidence="3">
    <location>
        <begin position="2131"/>
        <end position="2159"/>
    </location>
</feature>
<feature type="repeat" description="ANK" evidence="2">
    <location>
        <begin position="1283"/>
        <end position="1315"/>
    </location>
</feature>
<evidence type="ECO:0000313" key="7">
    <source>
        <dbReference type="Proteomes" id="UP001197093"/>
    </source>
</evidence>
<dbReference type="EMBL" id="JAHCVI010000002">
    <property type="protein sequence ID" value="KAG7288925.1"/>
    <property type="molecule type" value="Genomic_DNA"/>
</dbReference>
<keyword evidence="2" id="KW-0040">ANK repeat</keyword>
<dbReference type="InterPro" id="IPR036770">
    <property type="entry name" value="Ankyrin_rpt-contain_sf"/>
</dbReference>
<feature type="compositionally biased region" description="Basic and acidic residues" evidence="3">
    <location>
        <begin position="2131"/>
        <end position="2145"/>
    </location>
</feature>
<feature type="repeat" description="ANK" evidence="2">
    <location>
        <begin position="867"/>
        <end position="911"/>
    </location>
</feature>
<feature type="region of interest" description="Disordered" evidence="3">
    <location>
        <begin position="1419"/>
        <end position="1441"/>
    </location>
</feature>
<dbReference type="InterPro" id="IPR002110">
    <property type="entry name" value="Ankyrin_rpt"/>
</dbReference>
<comment type="caution">
    <text evidence="6">The sequence shown here is derived from an EMBL/GenBank/DDBJ whole genome shotgun (WGS) entry which is preliminary data.</text>
</comment>
<dbReference type="InterPro" id="IPR054471">
    <property type="entry name" value="GPIID_WHD"/>
</dbReference>
<gene>
    <name evidence="6" type="ORF">NEMBOFW57_005285</name>
</gene>
<proteinExistence type="predicted"/>
<dbReference type="SMART" id="SM00248">
    <property type="entry name" value="ANK"/>
    <property type="match status" value="28"/>
</dbReference>
<accession>A0AAD4EX16</accession>
<evidence type="ECO:0000259" key="4">
    <source>
        <dbReference type="Pfam" id="PF22939"/>
    </source>
</evidence>
<reference evidence="6" key="1">
    <citation type="submission" date="2023-02" db="EMBL/GenBank/DDBJ databases">
        <authorList>
            <person name="Palmer J.M."/>
        </authorList>
    </citation>
    <scope>NUCLEOTIDE SEQUENCE</scope>
    <source>
        <strain evidence="6">FW57</strain>
    </source>
</reference>
<evidence type="ECO:0000256" key="3">
    <source>
        <dbReference type="SAM" id="MobiDB-lite"/>
    </source>
</evidence>
<feature type="repeat" description="ANK" evidence="2">
    <location>
        <begin position="762"/>
        <end position="794"/>
    </location>
</feature>
<evidence type="ECO:0000313" key="6">
    <source>
        <dbReference type="EMBL" id="KAG7288925.1"/>
    </source>
</evidence>
<feature type="repeat" description="ANK" evidence="2">
    <location>
        <begin position="1648"/>
        <end position="1686"/>
    </location>
</feature>
<dbReference type="Pfam" id="PF12796">
    <property type="entry name" value="Ank_2"/>
    <property type="match status" value="3"/>
</dbReference>
<feature type="repeat" description="ANK" evidence="2">
    <location>
        <begin position="615"/>
        <end position="647"/>
    </location>
</feature>
<feature type="domain" description="GPI inositol-deacylase winged helix" evidence="4">
    <location>
        <begin position="381"/>
        <end position="451"/>
    </location>
</feature>
<dbReference type="PROSITE" id="PS50297">
    <property type="entry name" value="ANK_REP_REGION"/>
    <property type="match status" value="6"/>
</dbReference>
<dbReference type="PROSITE" id="PS00018">
    <property type="entry name" value="EF_HAND_1"/>
    <property type="match status" value="1"/>
</dbReference>
<dbReference type="PANTHER" id="PTHR24133">
    <property type="entry name" value="ANKYRIN DOMAIN-CONTAINING"/>
    <property type="match status" value="1"/>
</dbReference>
<dbReference type="SUPFAM" id="SSF52540">
    <property type="entry name" value="P-loop containing nucleoside triphosphate hydrolases"/>
    <property type="match status" value="1"/>
</dbReference>
<dbReference type="PROSITE" id="PS50088">
    <property type="entry name" value="ANK_REPEAT"/>
    <property type="match status" value="10"/>
</dbReference>
<dbReference type="Pfam" id="PF24883">
    <property type="entry name" value="NPHP3_N"/>
    <property type="match status" value="1"/>
</dbReference>
<feature type="repeat" description="ANK" evidence="2">
    <location>
        <begin position="1244"/>
        <end position="1276"/>
    </location>
</feature>
<dbReference type="PANTHER" id="PTHR24133:SF40">
    <property type="entry name" value="ANKYRIN REPEAT DOMAIN 44"/>
    <property type="match status" value="1"/>
</dbReference>
<sequence>MAPEALEAMDAVTAPPDADPVNTYDIIERDTVPAPAPRPDDSLQKRIAELVKWLQPTDYLSPGNEYMKHLHSYVPGTGRWVHEAGPFRAWASLGKARPHPASEAAGAGDAAAPPTASHRCLHVRGVAGSGKSVFAASTVRELQDAGRVVLFFFFRQIVDKNHTARYLVRDFAAQLLPHCPALVTALTALSQKHGVSGNELGLVWSALMEALKDESVRGRVFCVVDALDEMDDGDFEGMVEKLVALGTAEADTARVMMTSRPLPHIERALGHPGVVRLKLDPVLLSPDVARYVDARMATLDPPLSDDKNELVRQTICERANGLFLQARLMADNLAEGLRDGRITEETLPDSLDRLPRTLRAVYEDMLKEHARRSGVTAEQQAKILMCVTHASRPLRLIELGSLLSRMLHVDLRRGKELVRAGCGRLLELLEDETVSVIHHSFTEFLHDENRKDSKDRDAFPVLEDNASHAMLAVLLLEYLDGCPHLDAAIDDGREHNYEDYDFYGKERERREKIRTDTRVNNPLASYAVDNLLFHMSKVPPGPSADQLLAALSRYLTSGKPAFETVVLMNWSGPLSASFSVFHLFATARDGASTPGYVLDHFAEMEPALIDSPDLDGMTPLAYAAEDAHDDLVEKLLALGADPTTGAKDGLTPLHRAAGKGHAAAVRILLNAGVDPLIKTWPVLRSWDCVEHWFEDFTEEQAEENRETALAHAFGSDDQEVVTAFMPFVPPDEINKCLHRVRAVENVKAILDTGKADVDCFRSGSTVLYGAVRARNLDVVKLLLEHGADPTKRCDADRFQSSDGEITMEMSQPHRERGPTPLHGFAGISYERRVVSDKDKETAAECLRLLIEAGADVNATMDKNGYGQNMTPLHLAVQKTESFVYWGSMDQSEEILTELLLSAGANPNAKTKNGNTPLHLANPEKVRPLELLVQNGVDINAVNAWGRTPILEMICRLRMGSSLNAAKPSVNVFEKLLELGADVNVADNEGETVFHHIMQNIGSFANSDFIPVIKKLICAGPDLNKKNNKGQAPLWKYNQGAYGYALNNTNDEDVLKLLVDAGMDLNGRDESGHTILWHLGQRYDIEFETAAKFIRLGADPLAVALDGKTLLHYAAEHSVKPEWFRSLISLGMKADAVDKDGDTVIHTLLGQQADSITNEEEILQILIEAGAQPLAKNAMGQSALHIAADDLKLDMVLSMLAFRGLDINEPDTSGLTPLHHAAELGEEAAGKLVRAGADPTLLTPRSLSPLHIAARAGEVGTVALLLAQYRELNVLEKYVNLLGEGRAPLHYACRSGIPEAVVILLRNGADPWIRDEKGLTPLHALAEYEAPSGWHAPSPRADEIVWILQRAGVDLNAEAAVQTEDETSPRTLTALNLAVERKLWAVVRQLLAHGVEPRDSHKQSEDFILATDKERAAEEARKAQARVPPVKDSSNSRWGRGRGPRWRGRWAACPVVKEPLEENTVFITSGQDILDLMARKKHKGDNDDQNDDDEVSGTEILDAVLLDGDYDTIKEYAQLGGNLLELGSSNDYTFLHCLVEKGRVELLEYFGDKVAELEAQEWVQQDEESCGTLLGTACERDLPSLHLIELLVDKLGVDVDAVYNRRGYCYKLRGATALHVLASGAKLWQIEALEYLLSKRPDIEARNKDGMTPLLAAIDTQYPDGFWREETVRVLLRHGADVNATVKTEGTVGRGSSALELSSQAGVTKLLLENGASVEGCPGLLAQAVEKWMDPAIVKLLLEAGLDPNKLPEQRYVLHEAARPTTISYPTFDLKTRQQAIVDLLLSHGADAYAPYPDGSFVFQAVVEDRGLVGSLLAGLCKTNCNRKGHHGRTLLTSACIPVVPVALTSYGLDQSRPTTIMADVVHALLESGADPLIVDDEGRTPLHWFCTFTEEFDETCHKAFVALVRQGPAAIHTVDKHGRKPIHLALEAYGSRTQRSLAAIKHLLSVGADPADADPVTGNSALHFIAPRLGGEATAAAAAAALFRELAARVDINGRNAAGETPVFSFAKAGWPVTHGPARKVSQAPDALAHDITHAKGLEIFTGLGADLMVVDARKQTLLHATARRELPDHSAGTREREDVEGAFKRLMELGVDPRAEDDELRTAIDVAVAKQLSEIVLLFSEEGKRMEEKKKQAQQEKEDNQSGSGNESDGFDLL</sequence>
<dbReference type="Gene3D" id="3.40.50.300">
    <property type="entry name" value="P-loop containing nucleotide triphosphate hydrolases"/>
    <property type="match status" value="1"/>
</dbReference>
<dbReference type="InterPro" id="IPR018247">
    <property type="entry name" value="EF_Hand_1_Ca_BS"/>
</dbReference>
<name>A0AAD4EX16_9PEZI</name>
<evidence type="ECO:0000259" key="5">
    <source>
        <dbReference type="Pfam" id="PF24883"/>
    </source>
</evidence>
<dbReference type="Gene3D" id="1.25.40.20">
    <property type="entry name" value="Ankyrin repeat-containing domain"/>
    <property type="match status" value="8"/>
</dbReference>
<dbReference type="Pfam" id="PF00023">
    <property type="entry name" value="Ank"/>
    <property type="match status" value="3"/>
</dbReference>
<dbReference type="InterPro" id="IPR056884">
    <property type="entry name" value="NPHP3-like_N"/>
</dbReference>
<dbReference type="InterPro" id="IPR052391">
    <property type="entry name" value="E3_Ligase-Neurotoxin"/>
</dbReference>
<dbReference type="Pfam" id="PF22939">
    <property type="entry name" value="WHD_GPIID"/>
    <property type="match status" value="1"/>
</dbReference>
<feature type="repeat" description="ANK" evidence="2">
    <location>
        <begin position="648"/>
        <end position="674"/>
    </location>
</feature>
<protein>
    <recommendedName>
        <fullName evidence="8">NACHT domain-containing protein</fullName>
    </recommendedName>
</protein>
<dbReference type="InterPro" id="IPR027417">
    <property type="entry name" value="P-loop_NTPase"/>
</dbReference>
<evidence type="ECO:0000256" key="1">
    <source>
        <dbReference type="ARBA" id="ARBA00022737"/>
    </source>
</evidence>
<feature type="domain" description="Nephrocystin 3-like N-terminal" evidence="5">
    <location>
        <begin position="117"/>
        <end position="260"/>
    </location>
</feature>
<dbReference type="PRINTS" id="PR01415">
    <property type="entry name" value="ANKYRIN"/>
</dbReference>